<keyword evidence="3" id="KW-1003">Cell membrane</keyword>
<dbReference type="PANTHER" id="PTHR37461:SF1">
    <property type="entry name" value="ANTI-SIGMA-K FACTOR RSKA"/>
    <property type="match status" value="1"/>
</dbReference>
<dbReference type="InterPro" id="IPR018764">
    <property type="entry name" value="RskA_C"/>
</dbReference>
<evidence type="ECO:0000256" key="6">
    <source>
        <dbReference type="ARBA" id="ARBA00023015"/>
    </source>
</evidence>
<proteinExistence type="predicted"/>
<keyword evidence="5" id="KW-1133">Transmembrane helix</keyword>
<evidence type="ECO:0000259" key="13">
    <source>
        <dbReference type="Pfam" id="PF22618"/>
    </source>
</evidence>
<evidence type="ECO:0000256" key="10">
    <source>
        <dbReference type="ARBA" id="ARBA00030803"/>
    </source>
</evidence>
<dbReference type="Pfam" id="PF10099">
    <property type="entry name" value="RskA_C"/>
    <property type="match status" value="1"/>
</dbReference>
<keyword evidence="15" id="KW-1185">Reference proteome</keyword>
<keyword evidence="7" id="KW-0472">Membrane</keyword>
<dbReference type="RefSeq" id="WP_355712199.1">
    <property type="nucleotide sequence ID" value="NZ_JBEXNP010000001.1"/>
</dbReference>
<accession>A0ABW6RD72</accession>
<keyword evidence="4" id="KW-0812">Transmembrane</keyword>
<evidence type="ECO:0000256" key="11">
    <source>
        <dbReference type="SAM" id="MobiDB-lite"/>
    </source>
</evidence>
<organism evidence="14 15">
    <name type="scientific">Streptomyces flavidovirens</name>
    <dbReference type="NCBI Taxonomy" id="67298"/>
    <lineage>
        <taxon>Bacteria</taxon>
        <taxon>Bacillati</taxon>
        <taxon>Actinomycetota</taxon>
        <taxon>Actinomycetes</taxon>
        <taxon>Kitasatosporales</taxon>
        <taxon>Streptomycetaceae</taxon>
        <taxon>Streptomyces</taxon>
    </lineage>
</organism>
<evidence type="ECO:0000256" key="9">
    <source>
        <dbReference type="ARBA" id="ARBA00029829"/>
    </source>
</evidence>
<evidence type="ECO:0000256" key="2">
    <source>
        <dbReference type="ARBA" id="ARBA00004236"/>
    </source>
</evidence>
<gene>
    <name evidence="14" type="ORF">ACFYWW_12200</name>
</gene>
<dbReference type="PANTHER" id="PTHR37461">
    <property type="entry name" value="ANTI-SIGMA-K FACTOR RSKA"/>
    <property type="match status" value="1"/>
</dbReference>
<evidence type="ECO:0000313" key="14">
    <source>
        <dbReference type="EMBL" id="MFF3339476.1"/>
    </source>
</evidence>
<comment type="subcellular location">
    <subcellularLocation>
        <location evidence="2">Cell membrane</location>
    </subcellularLocation>
    <subcellularLocation>
        <location evidence="1">Membrane</location>
        <topology evidence="1">Single-pass membrane protein</topology>
    </subcellularLocation>
</comment>
<reference evidence="14 15" key="1">
    <citation type="submission" date="2024-10" db="EMBL/GenBank/DDBJ databases">
        <title>The Natural Products Discovery Center: Release of the First 8490 Sequenced Strains for Exploring Actinobacteria Biosynthetic Diversity.</title>
        <authorList>
            <person name="Kalkreuter E."/>
            <person name="Kautsar S.A."/>
            <person name="Yang D."/>
            <person name="Bader C.D."/>
            <person name="Teijaro C.N."/>
            <person name="Fluegel L."/>
            <person name="Davis C.M."/>
            <person name="Simpson J.R."/>
            <person name="Lauterbach L."/>
            <person name="Steele A.D."/>
            <person name="Gui C."/>
            <person name="Meng S."/>
            <person name="Li G."/>
            <person name="Viehrig K."/>
            <person name="Ye F."/>
            <person name="Su P."/>
            <person name="Kiefer A.F."/>
            <person name="Nichols A."/>
            <person name="Cepeda A.J."/>
            <person name="Yan W."/>
            <person name="Fan B."/>
            <person name="Jiang Y."/>
            <person name="Adhikari A."/>
            <person name="Zheng C.-J."/>
            <person name="Schuster L."/>
            <person name="Cowan T.M."/>
            <person name="Smanski M.J."/>
            <person name="Chevrette M.G."/>
            <person name="De Carvalho L.P.S."/>
            <person name="Shen B."/>
        </authorList>
    </citation>
    <scope>NUCLEOTIDE SEQUENCE [LARGE SCALE GENOMIC DNA]</scope>
    <source>
        <strain evidence="14 15">NPDC003029</strain>
    </source>
</reference>
<name>A0ABW6RD72_9ACTN</name>
<dbReference type="Gene3D" id="1.10.10.1320">
    <property type="entry name" value="Anti-sigma factor, zinc-finger domain"/>
    <property type="match status" value="1"/>
</dbReference>
<comment type="caution">
    <text evidence="14">The sequence shown here is derived from an EMBL/GenBank/DDBJ whole genome shotgun (WGS) entry which is preliminary data.</text>
</comment>
<evidence type="ECO:0000313" key="15">
    <source>
        <dbReference type="Proteomes" id="UP001601976"/>
    </source>
</evidence>
<dbReference type="InterPro" id="IPR041916">
    <property type="entry name" value="Anti_sigma_zinc_sf"/>
</dbReference>
<feature type="domain" description="Anti-sigma K factor RskA C-terminal" evidence="12">
    <location>
        <begin position="104"/>
        <end position="241"/>
    </location>
</feature>
<evidence type="ECO:0000256" key="7">
    <source>
        <dbReference type="ARBA" id="ARBA00023136"/>
    </source>
</evidence>
<dbReference type="InterPro" id="IPR051474">
    <property type="entry name" value="Anti-sigma-K/W_factor"/>
</dbReference>
<dbReference type="InterPro" id="IPR053877">
    <property type="entry name" value="RskA_N"/>
</dbReference>
<feature type="region of interest" description="Disordered" evidence="11">
    <location>
        <begin position="227"/>
        <end position="249"/>
    </location>
</feature>
<keyword evidence="8" id="KW-0804">Transcription</keyword>
<dbReference type="Proteomes" id="UP001601976">
    <property type="component" value="Unassembled WGS sequence"/>
</dbReference>
<keyword evidence="6" id="KW-0805">Transcription regulation</keyword>
<dbReference type="EMBL" id="JBIAPK010000003">
    <property type="protein sequence ID" value="MFF3339476.1"/>
    <property type="molecule type" value="Genomic_DNA"/>
</dbReference>
<evidence type="ECO:0000256" key="5">
    <source>
        <dbReference type="ARBA" id="ARBA00022989"/>
    </source>
</evidence>
<dbReference type="Pfam" id="PF22618">
    <property type="entry name" value="RskA_N"/>
    <property type="match status" value="1"/>
</dbReference>
<evidence type="ECO:0000256" key="4">
    <source>
        <dbReference type="ARBA" id="ARBA00022692"/>
    </source>
</evidence>
<evidence type="ECO:0000256" key="3">
    <source>
        <dbReference type="ARBA" id="ARBA00022475"/>
    </source>
</evidence>
<evidence type="ECO:0000256" key="1">
    <source>
        <dbReference type="ARBA" id="ARBA00004167"/>
    </source>
</evidence>
<feature type="domain" description="Anti-sigma-K factor RskA N-terminal" evidence="13">
    <location>
        <begin position="12"/>
        <end position="48"/>
    </location>
</feature>
<protein>
    <recommendedName>
        <fullName evidence="10">Regulator of SigK</fullName>
    </recommendedName>
    <alternativeName>
        <fullName evidence="9">Sigma-K anti-sigma factor RskA</fullName>
    </alternativeName>
</protein>
<sequence>MSEDHMHAPTGAYALDALPDDEREAFEHHLRGCPACAQEVRELKATAARLGTAVSAAPPEALKGQVLERIRTVRQLPPRVRAGHDMPQRSVAGRRGYLPRLVLAACLAAATGFGGVAAWQYQEARQADQRAEQARAETADMARVLSAPDARTVTGNVKGGARATVIVSRGENSAVFLASGLPELPQGKTYQLWFDDGGKMRPAGLLADDGGRMMEGDVGGARGVGVTVEPSTGSPRPTSAPLALLGLPT</sequence>
<evidence type="ECO:0000259" key="12">
    <source>
        <dbReference type="Pfam" id="PF10099"/>
    </source>
</evidence>
<evidence type="ECO:0000256" key="8">
    <source>
        <dbReference type="ARBA" id="ARBA00023163"/>
    </source>
</evidence>